<reference evidence="5 6" key="1">
    <citation type="submission" date="2014-03" db="EMBL/GenBank/DDBJ databases">
        <title>Genomics of Bifidobacteria.</title>
        <authorList>
            <person name="Ventura M."/>
            <person name="Milani C."/>
            <person name="Lugli G.A."/>
        </authorList>
    </citation>
    <scope>NUCLEOTIDE SEQUENCE [LARGE SCALE GENOMIC DNA]</scope>
    <source>
        <strain evidence="5 6">LMG 11597</strain>
    </source>
</reference>
<dbReference type="InterPro" id="IPR010273">
    <property type="entry name" value="DUF881"/>
</dbReference>
<dbReference type="GO" id="GO:0005886">
    <property type="term" value="C:plasma membrane"/>
    <property type="evidence" value="ECO:0007669"/>
    <property type="project" value="TreeGrafter"/>
</dbReference>
<keyword evidence="4" id="KW-0812">Transmembrane</keyword>
<dbReference type="Proteomes" id="UP000029055">
    <property type="component" value="Unassembled WGS sequence"/>
</dbReference>
<comment type="similarity">
    <text evidence="1">Belongs to the UPF0749 family.</text>
</comment>
<organism evidence="5 6">
    <name type="scientific">Bifidobacterium subtile</name>
    <dbReference type="NCBI Taxonomy" id="77635"/>
    <lineage>
        <taxon>Bacteria</taxon>
        <taxon>Bacillati</taxon>
        <taxon>Actinomycetota</taxon>
        <taxon>Actinomycetes</taxon>
        <taxon>Bifidobacteriales</taxon>
        <taxon>Bifidobacteriaceae</taxon>
        <taxon>Bifidobacterium</taxon>
    </lineage>
</organism>
<protein>
    <submittedName>
        <fullName evidence="5">Membrane protein</fullName>
    </submittedName>
</protein>
<feature type="compositionally biased region" description="Basic and acidic residues" evidence="3">
    <location>
        <begin position="1"/>
        <end position="41"/>
    </location>
</feature>
<comment type="caution">
    <text evidence="5">The sequence shown here is derived from an EMBL/GenBank/DDBJ whole genome shotgun (WGS) entry which is preliminary data.</text>
</comment>
<dbReference type="STRING" id="77635.BISU_1785"/>
<keyword evidence="4" id="KW-1133">Transmembrane helix</keyword>
<keyword evidence="6" id="KW-1185">Reference proteome</keyword>
<evidence type="ECO:0000256" key="1">
    <source>
        <dbReference type="ARBA" id="ARBA00009108"/>
    </source>
</evidence>
<sequence length="289" mass="31761">MTGMAHEAHGARDEQSRDELDGEPDDMRIRLAQSKQDKENDQTQTGSFPVVKRKSKKPRIESGVRARLATSFLIALLCALLGFGYAIQLNNPASSYETMSEEELTRLITETSTQVQNLEQRKGELTSQLNSLKAAANKQQEAERIAKENEQTSGILSGRLPAEGEGVIISISEDPKSRIDASTMFQLVEELRNAGVEVMALNSVRVVTSTYISDTKNGLQCDGQELSTPYTLKAIGDPQNLQNAVNIAGGVGSRLKVKFGANVRVTSSDQVRITEIHESRQYKYAKTVE</sequence>
<evidence type="ECO:0000256" key="4">
    <source>
        <dbReference type="SAM" id="Phobius"/>
    </source>
</evidence>
<dbReference type="AlphaFoldDB" id="A0A087E1X0"/>
<dbReference type="PANTHER" id="PTHR37313">
    <property type="entry name" value="UPF0749 PROTEIN RV1825"/>
    <property type="match status" value="1"/>
</dbReference>
<evidence type="ECO:0000313" key="6">
    <source>
        <dbReference type="Proteomes" id="UP000029055"/>
    </source>
</evidence>
<accession>A0A087E1X0</accession>
<feature type="region of interest" description="Disordered" evidence="3">
    <location>
        <begin position="1"/>
        <end position="60"/>
    </location>
</feature>
<dbReference type="Gene3D" id="3.30.70.1880">
    <property type="entry name" value="Protein of unknown function DUF881"/>
    <property type="match status" value="1"/>
</dbReference>
<proteinExistence type="inferred from homology"/>
<keyword evidence="2" id="KW-0175">Coiled coil</keyword>
<name>A0A087E1X0_9BIFI</name>
<dbReference type="EMBL" id="JGZR01000009">
    <property type="protein sequence ID" value="KFJ01771.1"/>
    <property type="molecule type" value="Genomic_DNA"/>
</dbReference>
<evidence type="ECO:0000256" key="2">
    <source>
        <dbReference type="SAM" id="Coils"/>
    </source>
</evidence>
<dbReference type="PANTHER" id="PTHR37313:SF2">
    <property type="entry name" value="UPF0749 PROTEIN YLXX"/>
    <property type="match status" value="1"/>
</dbReference>
<keyword evidence="4" id="KW-0472">Membrane</keyword>
<evidence type="ECO:0000256" key="3">
    <source>
        <dbReference type="SAM" id="MobiDB-lite"/>
    </source>
</evidence>
<feature type="transmembrane region" description="Helical" evidence="4">
    <location>
        <begin position="66"/>
        <end position="87"/>
    </location>
</feature>
<dbReference type="eggNOG" id="COG3879">
    <property type="taxonomic scope" value="Bacteria"/>
</dbReference>
<feature type="coiled-coil region" evidence="2">
    <location>
        <begin position="101"/>
        <end position="152"/>
    </location>
</feature>
<evidence type="ECO:0000313" key="5">
    <source>
        <dbReference type="EMBL" id="KFJ01771.1"/>
    </source>
</evidence>
<gene>
    <name evidence="5" type="ORF">BISU_1785</name>
</gene>
<dbReference type="Pfam" id="PF05949">
    <property type="entry name" value="DUF881"/>
    <property type="match status" value="1"/>
</dbReference>